<name>A0A2G1W7P6_9BACT</name>
<dbReference type="GeneID" id="90608759"/>
<comment type="caution">
    <text evidence="1">The sequence shown here is derived from an EMBL/GenBank/DDBJ whole genome shotgun (WGS) entry which is preliminary data.</text>
</comment>
<keyword evidence="2" id="KW-1185">Reference proteome</keyword>
<dbReference type="Proteomes" id="UP000225740">
    <property type="component" value="Unassembled WGS sequence"/>
</dbReference>
<dbReference type="AlphaFoldDB" id="A0A2G1W7P6"/>
<reference evidence="1 2" key="1">
    <citation type="submission" date="2017-06" db="EMBL/GenBank/DDBJ databases">
        <title>Description of Rhodopirellula bahusiensis sp. nov.</title>
        <authorList>
            <person name="Kizina J."/>
            <person name="Harder J."/>
        </authorList>
    </citation>
    <scope>NUCLEOTIDE SEQUENCE [LARGE SCALE GENOMIC DNA]</scope>
    <source>
        <strain evidence="1 2">SWK21</strain>
    </source>
</reference>
<sequence>MAVLSTNNGPFFWRELHHAMEERDQVVLCGNEDDHEVWYDSKIEYAMDDFCIIDKRPTPDFVPMPALKSCSVSISLSDLPSDPFPGYEIEHEHVSPMRQGKWAYEVKKHLRANGSGAQPHRERVIL</sequence>
<protein>
    <submittedName>
        <fullName evidence="1">Uncharacterized protein</fullName>
    </submittedName>
</protein>
<proteinExistence type="predicted"/>
<dbReference type="EMBL" id="NIZW01000008">
    <property type="protein sequence ID" value="PHQ35031.1"/>
    <property type="molecule type" value="Genomic_DNA"/>
</dbReference>
<organism evidence="1 2">
    <name type="scientific">Rhodopirellula bahusiensis</name>
    <dbReference type="NCBI Taxonomy" id="2014065"/>
    <lineage>
        <taxon>Bacteria</taxon>
        <taxon>Pseudomonadati</taxon>
        <taxon>Planctomycetota</taxon>
        <taxon>Planctomycetia</taxon>
        <taxon>Pirellulales</taxon>
        <taxon>Pirellulaceae</taxon>
        <taxon>Rhodopirellula</taxon>
    </lineage>
</organism>
<evidence type="ECO:0000313" key="2">
    <source>
        <dbReference type="Proteomes" id="UP000225740"/>
    </source>
</evidence>
<gene>
    <name evidence="1" type="ORF">CEE69_11410</name>
</gene>
<accession>A0A2G1W7P6</accession>
<dbReference type="OrthoDB" id="231955at2"/>
<evidence type="ECO:0000313" key="1">
    <source>
        <dbReference type="EMBL" id="PHQ35031.1"/>
    </source>
</evidence>
<dbReference type="RefSeq" id="WP_099260803.1">
    <property type="nucleotide sequence ID" value="NZ_NIZW01000008.1"/>
</dbReference>